<dbReference type="Proteomes" id="UP001165135">
    <property type="component" value="Unassembled WGS sequence"/>
</dbReference>
<gene>
    <name evidence="3" type="ORF">Airi01_088080</name>
</gene>
<evidence type="ECO:0000313" key="3">
    <source>
        <dbReference type="EMBL" id="GLY80541.1"/>
    </source>
</evidence>
<dbReference type="Pfam" id="PF13581">
    <property type="entry name" value="HATPase_c_2"/>
    <property type="match status" value="1"/>
</dbReference>
<dbReference type="EMBL" id="BSTJ01000015">
    <property type="protein sequence ID" value="GLY80541.1"/>
    <property type="molecule type" value="Genomic_DNA"/>
</dbReference>
<dbReference type="InterPro" id="IPR050267">
    <property type="entry name" value="Anti-sigma-factor_SerPK"/>
</dbReference>
<dbReference type="GO" id="GO:0004674">
    <property type="term" value="F:protein serine/threonine kinase activity"/>
    <property type="evidence" value="ECO:0007669"/>
    <property type="project" value="UniProtKB-KW"/>
</dbReference>
<dbReference type="InterPro" id="IPR003594">
    <property type="entry name" value="HATPase_dom"/>
</dbReference>
<dbReference type="CDD" id="cd16936">
    <property type="entry name" value="HATPase_RsbW-like"/>
    <property type="match status" value="1"/>
</dbReference>
<proteinExistence type="predicted"/>
<feature type="domain" description="Histidine kinase/HSP90-like ATPase" evidence="2">
    <location>
        <begin position="32"/>
        <end position="143"/>
    </location>
</feature>
<sequence>MSTTNAIRHAYQIIAATVAHREVSEHVCAAAFTASADQVARARALVRDHLINHPAGDTAVLLVSELATNAVCHSRSSFFALTIARTPTDRVRITVIDEGRHGIPYLRNATADTEDGRGVAIVDLLATRWGITRLPAVGTAVWFECAGE</sequence>
<dbReference type="Gene3D" id="3.30.565.10">
    <property type="entry name" value="Histidine kinase-like ATPase, C-terminal domain"/>
    <property type="match status" value="1"/>
</dbReference>
<name>A0A9W6VW97_9ACTN</name>
<dbReference type="AlphaFoldDB" id="A0A9W6VW97"/>
<reference evidence="3" key="1">
    <citation type="submission" date="2023-03" db="EMBL/GenBank/DDBJ databases">
        <title>Actinoallomurus iriomotensis NBRC 103681.</title>
        <authorList>
            <person name="Ichikawa N."/>
            <person name="Sato H."/>
            <person name="Tonouchi N."/>
        </authorList>
    </citation>
    <scope>NUCLEOTIDE SEQUENCE</scope>
    <source>
        <strain evidence="3">NBRC 103681</strain>
    </source>
</reference>
<comment type="caution">
    <text evidence="3">The sequence shown here is derived from an EMBL/GenBank/DDBJ whole genome shotgun (WGS) entry which is preliminary data.</text>
</comment>
<evidence type="ECO:0000259" key="2">
    <source>
        <dbReference type="Pfam" id="PF13581"/>
    </source>
</evidence>
<accession>A0A9W6VW97</accession>
<dbReference type="SUPFAM" id="SSF55874">
    <property type="entry name" value="ATPase domain of HSP90 chaperone/DNA topoisomerase II/histidine kinase"/>
    <property type="match status" value="1"/>
</dbReference>
<keyword evidence="1" id="KW-0808">Transferase</keyword>
<protein>
    <recommendedName>
        <fullName evidence="2">Histidine kinase/HSP90-like ATPase domain-containing protein</fullName>
    </recommendedName>
</protein>
<evidence type="ECO:0000256" key="1">
    <source>
        <dbReference type="ARBA" id="ARBA00022527"/>
    </source>
</evidence>
<organism evidence="3 4">
    <name type="scientific">Actinoallomurus iriomotensis</name>
    <dbReference type="NCBI Taxonomy" id="478107"/>
    <lineage>
        <taxon>Bacteria</taxon>
        <taxon>Bacillati</taxon>
        <taxon>Actinomycetota</taxon>
        <taxon>Actinomycetes</taxon>
        <taxon>Streptosporangiales</taxon>
        <taxon>Thermomonosporaceae</taxon>
        <taxon>Actinoallomurus</taxon>
    </lineage>
</organism>
<dbReference type="PANTHER" id="PTHR35526:SF3">
    <property type="entry name" value="ANTI-SIGMA-F FACTOR RSBW"/>
    <property type="match status" value="1"/>
</dbReference>
<keyword evidence="1" id="KW-0418">Kinase</keyword>
<dbReference type="RefSeq" id="WP_285633625.1">
    <property type="nucleotide sequence ID" value="NZ_BSTJ01000015.1"/>
</dbReference>
<keyword evidence="1" id="KW-0723">Serine/threonine-protein kinase</keyword>
<dbReference type="InterPro" id="IPR036890">
    <property type="entry name" value="HATPase_C_sf"/>
</dbReference>
<evidence type="ECO:0000313" key="4">
    <source>
        <dbReference type="Proteomes" id="UP001165135"/>
    </source>
</evidence>
<dbReference type="PANTHER" id="PTHR35526">
    <property type="entry name" value="ANTI-SIGMA-F FACTOR RSBW-RELATED"/>
    <property type="match status" value="1"/>
</dbReference>